<dbReference type="PRINTS" id="PR00942">
    <property type="entry name" value="CUATPASEI"/>
</dbReference>
<dbReference type="InterPro" id="IPR018303">
    <property type="entry name" value="ATPase_P-typ_P_site"/>
</dbReference>
<dbReference type="PROSITE" id="PS01047">
    <property type="entry name" value="HMA_1"/>
    <property type="match status" value="2"/>
</dbReference>
<protein>
    <recommendedName>
        <fullName evidence="4">Copper-exporting P-type ATPase</fullName>
        <ecNumber evidence="3">7.2.2.8</ecNumber>
    </recommendedName>
    <alternativeName>
        <fullName evidence="19">Copper-exporting P-type ATPase A</fullName>
    </alternativeName>
    <alternativeName>
        <fullName evidence="20">Cu(+)-exporting ATPase</fullName>
    </alternativeName>
</protein>
<keyword evidence="17" id="KW-0406">Ion transport</keyword>
<evidence type="ECO:0000256" key="4">
    <source>
        <dbReference type="ARBA" id="ARBA00015102"/>
    </source>
</evidence>
<dbReference type="SUPFAM" id="SSF81653">
    <property type="entry name" value="Calcium ATPase, transduction domain A"/>
    <property type="match status" value="1"/>
</dbReference>
<feature type="transmembrane region" description="Helical" evidence="22">
    <location>
        <begin position="779"/>
        <end position="797"/>
    </location>
</feature>
<evidence type="ECO:0000256" key="5">
    <source>
        <dbReference type="ARBA" id="ARBA00022448"/>
    </source>
</evidence>
<comment type="similarity">
    <text evidence="2 22">Belongs to the cation transport ATPase (P-type) (TC 3.A.3) family. Type IB subfamily.</text>
</comment>
<feature type="transmembrane region" description="Helical" evidence="22">
    <location>
        <begin position="416"/>
        <end position="436"/>
    </location>
</feature>
<feature type="transmembrane region" description="Helical" evidence="22">
    <location>
        <begin position="200"/>
        <end position="219"/>
    </location>
</feature>
<dbReference type="CDD" id="cd02094">
    <property type="entry name" value="P-type_ATPase_Cu-like"/>
    <property type="match status" value="1"/>
</dbReference>
<keyword evidence="12 22" id="KW-0067">ATP-binding</keyword>
<keyword evidence="7 22" id="KW-0812">Transmembrane</keyword>
<keyword evidence="25" id="KW-1185">Reference proteome</keyword>
<reference evidence="24 25" key="1">
    <citation type="journal article" date="2011" name="Front. Microbiol.">
        <title>Genomic signatures of strain selection and enhancement in Bacillus atrophaeus var. globigii, a historical biowarfare simulant.</title>
        <authorList>
            <person name="Gibbons H.S."/>
            <person name="Broomall S.M."/>
            <person name="McNew L.A."/>
            <person name="Daligault H."/>
            <person name="Chapman C."/>
            <person name="Bruce D."/>
            <person name="Karavis M."/>
            <person name="Krepps M."/>
            <person name="McGregor P.A."/>
            <person name="Hong C."/>
            <person name="Park K.H."/>
            <person name="Akmal A."/>
            <person name="Feldman A."/>
            <person name="Lin J.S."/>
            <person name="Chang W.E."/>
            <person name="Higgs B.W."/>
            <person name="Demirev P."/>
            <person name="Lindquist J."/>
            <person name="Liem A."/>
            <person name="Fochler E."/>
            <person name="Read T.D."/>
            <person name="Tapia R."/>
            <person name="Johnson S."/>
            <person name="Bishop-Lilly K.A."/>
            <person name="Detter C."/>
            <person name="Han C."/>
            <person name="Sozhamannan S."/>
            <person name="Rosenzweig C.N."/>
            <person name="Skowronski E.W."/>
        </authorList>
    </citation>
    <scope>NUCLEOTIDE SEQUENCE [LARGE SCALE GENOMIC DNA]</scope>
    <source>
        <strain evidence="24 25">1942</strain>
    </source>
</reference>
<dbReference type="NCBIfam" id="TIGR01494">
    <property type="entry name" value="ATPase_P-type"/>
    <property type="match status" value="1"/>
</dbReference>
<dbReference type="SUPFAM" id="SSF81665">
    <property type="entry name" value="Calcium ATPase, transmembrane domain M"/>
    <property type="match status" value="1"/>
</dbReference>
<gene>
    <name evidence="24" type="ordered locus">BATR1942_14710</name>
</gene>
<dbReference type="Pfam" id="PF00122">
    <property type="entry name" value="E1-E2_ATPase"/>
    <property type="match status" value="1"/>
</dbReference>
<evidence type="ECO:0000256" key="14">
    <source>
        <dbReference type="ARBA" id="ARBA00022967"/>
    </source>
</evidence>
<proteinExistence type="inferred from homology"/>
<dbReference type="InterPro" id="IPR023298">
    <property type="entry name" value="ATPase_P-typ_TM_dom_sf"/>
</dbReference>
<keyword evidence="15 22" id="KW-1133">Transmembrane helix</keyword>
<dbReference type="CDD" id="cd00371">
    <property type="entry name" value="HMA"/>
    <property type="match status" value="2"/>
</dbReference>
<dbReference type="InterPro" id="IPR059000">
    <property type="entry name" value="ATPase_P-type_domA"/>
</dbReference>
<evidence type="ECO:0000256" key="20">
    <source>
        <dbReference type="ARBA" id="ARBA00033239"/>
    </source>
</evidence>
<dbReference type="InterPro" id="IPR023214">
    <property type="entry name" value="HAD_sf"/>
</dbReference>
<dbReference type="SUPFAM" id="SSF56784">
    <property type="entry name" value="HAD-like"/>
    <property type="match status" value="1"/>
</dbReference>
<dbReference type="InterPro" id="IPR036412">
    <property type="entry name" value="HAD-like_sf"/>
</dbReference>
<evidence type="ECO:0000256" key="21">
    <source>
        <dbReference type="ARBA" id="ARBA00049289"/>
    </source>
</evidence>
<name>A0ABN3ZDS4_BACA1</name>
<evidence type="ECO:0000256" key="7">
    <source>
        <dbReference type="ARBA" id="ARBA00022692"/>
    </source>
</evidence>
<dbReference type="NCBIfam" id="TIGR01525">
    <property type="entry name" value="ATPase-IB_hvy"/>
    <property type="match status" value="1"/>
</dbReference>
<keyword evidence="13" id="KW-0460">Magnesium</keyword>
<feature type="domain" description="HMA" evidence="23">
    <location>
        <begin position="5"/>
        <end position="71"/>
    </location>
</feature>
<evidence type="ECO:0000313" key="24">
    <source>
        <dbReference type="EMBL" id="ADP33864.1"/>
    </source>
</evidence>
<dbReference type="InterPro" id="IPR006122">
    <property type="entry name" value="HMA_Cu_ion-bd"/>
</dbReference>
<evidence type="ECO:0000256" key="10">
    <source>
        <dbReference type="ARBA" id="ARBA00022741"/>
    </source>
</evidence>
<dbReference type="Gene3D" id="3.40.50.1000">
    <property type="entry name" value="HAD superfamily/HAD-like"/>
    <property type="match status" value="1"/>
</dbReference>
<dbReference type="InterPro" id="IPR008250">
    <property type="entry name" value="ATPase_P-typ_transduc_dom_A_sf"/>
</dbReference>
<feature type="transmembrane region" description="Helical" evidence="22">
    <location>
        <begin position="163"/>
        <end position="188"/>
    </location>
</feature>
<keyword evidence="10 22" id="KW-0547">Nucleotide-binding</keyword>
<dbReference type="InterPro" id="IPR017969">
    <property type="entry name" value="Heavy-metal-associated_CS"/>
</dbReference>
<dbReference type="InterPro" id="IPR044492">
    <property type="entry name" value="P_typ_ATPase_HD_dom"/>
</dbReference>
<evidence type="ECO:0000256" key="15">
    <source>
        <dbReference type="ARBA" id="ARBA00022989"/>
    </source>
</evidence>
<dbReference type="EC" id="7.2.2.8" evidence="3"/>
<organism evidence="24 25">
    <name type="scientific">Bacillus atrophaeus (strain 1942)</name>
    <dbReference type="NCBI Taxonomy" id="720555"/>
    <lineage>
        <taxon>Bacteria</taxon>
        <taxon>Bacillati</taxon>
        <taxon>Bacillota</taxon>
        <taxon>Bacilli</taxon>
        <taxon>Bacillales</taxon>
        <taxon>Bacillaceae</taxon>
        <taxon>Bacillus</taxon>
    </lineage>
</organism>
<keyword evidence="22" id="KW-1003">Cell membrane</keyword>
<dbReference type="Pfam" id="PF00403">
    <property type="entry name" value="HMA"/>
    <property type="match status" value="2"/>
</dbReference>
<accession>A0ABN3ZDS4</accession>
<evidence type="ECO:0000256" key="2">
    <source>
        <dbReference type="ARBA" id="ARBA00006024"/>
    </source>
</evidence>
<keyword evidence="18 22" id="KW-0472">Membrane</keyword>
<evidence type="ECO:0000256" key="8">
    <source>
        <dbReference type="ARBA" id="ARBA00022723"/>
    </source>
</evidence>
<evidence type="ECO:0000313" key="25">
    <source>
        <dbReference type="Proteomes" id="UP000006867"/>
    </source>
</evidence>
<keyword evidence="14" id="KW-1278">Translocase</keyword>
<dbReference type="Gene3D" id="2.70.150.10">
    <property type="entry name" value="Calcium-transporting ATPase, cytoplasmic transduction domain A"/>
    <property type="match status" value="1"/>
</dbReference>
<comment type="subcellular location">
    <subcellularLocation>
        <location evidence="22">Cell membrane</location>
    </subcellularLocation>
    <subcellularLocation>
        <location evidence="1">Endomembrane system</location>
        <topology evidence="1">Multi-pass membrane protein</topology>
    </subcellularLocation>
</comment>
<evidence type="ECO:0000256" key="1">
    <source>
        <dbReference type="ARBA" id="ARBA00004127"/>
    </source>
</evidence>
<sequence length="803" mass="85774">MSEQKEIALQVSGMTCAACASRIEKGLKRMDGVTDAHVNLALETSNVTYNPSETGAAAIKEKIEKLGYGVVTEKAEFQIAGMTCAACANRIEKRLNKTEGVSSAPVNFALETVAVEYNPKEVAITDLKETVAKLGYQLEQKGEADGETESPQKKEQRKQTVRLIFSAILSFPLLWAMVSHFSFTSFIWVPDIFMNPWMQFALATPVQFVIGWPFYTGAYKALRNKSANMDVLVALGTTAAYVYSLYLTIQSLGAHGHTDGLYYETSAILLTLILLGKRFEAKAKGRSSDAIKKLMKLQAKTATVVRDGQEQVIPIEDVMTGDLVYVKPGERIPVDGEVTEGRSAVDESMITGESIPVDKSPGDSVTGATMNANGFLKIKAVNVGKDTALSQIIRVVEEAQGSKAPIQRLADQISGIFVPIVLGIAVTTFLIWYFWAAPGDVGEAISKLIAVLVIACPCALGLATPTSIMAGSGRSAEFGILFKGGEHLEKTHRLDTIVLDKTGTVTNGKPVLTDAVAADGFEETELLRLAAAAETGSEHPLGEAIAAGVKEKGIDIPKLTRFEAKIGAGVSAEAAGKTILVGSRRLMESEGVQHEALLFQMSALEGEGKTVMLVSVDGEPAGLIAVADTIKETSREAVKRLMSMGLEVIMMTGDNRKTAEAIAKEAGITRVIADVRPEQKAEEIFRLQQTGSRVAMVGDGINDAPALATADIGMAIGTGTDIAMETADITLIRGDLNSIADAIRMSRLTMKNIKQNLFWALGYNTLGIPIAAFGFLAPWVAGAAMAFSSVSVVLNALRLQRAK</sequence>
<feature type="transmembrane region" description="Helical" evidence="22">
    <location>
        <begin position="756"/>
        <end position="773"/>
    </location>
</feature>
<dbReference type="SFLD" id="SFLDG00002">
    <property type="entry name" value="C1.7:_P-type_atpase_like"/>
    <property type="match status" value="1"/>
</dbReference>
<comment type="catalytic activity">
    <reaction evidence="21">
        <text>Cu(+)(in) + ATP + H2O = Cu(+)(out) + ADP + phosphate + H(+)</text>
        <dbReference type="Rhea" id="RHEA:25792"/>
        <dbReference type="ChEBI" id="CHEBI:15377"/>
        <dbReference type="ChEBI" id="CHEBI:15378"/>
        <dbReference type="ChEBI" id="CHEBI:30616"/>
        <dbReference type="ChEBI" id="CHEBI:43474"/>
        <dbReference type="ChEBI" id="CHEBI:49552"/>
        <dbReference type="ChEBI" id="CHEBI:456216"/>
        <dbReference type="EC" id="7.2.2.8"/>
    </reaction>
</comment>
<dbReference type="SUPFAM" id="SSF55008">
    <property type="entry name" value="HMA, heavy metal-associated domain"/>
    <property type="match status" value="2"/>
</dbReference>
<evidence type="ECO:0000256" key="22">
    <source>
        <dbReference type="RuleBase" id="RU362081"/>
    </source>
</evidence>
<keyword evidence="9" id="KW-0677">Repeat</keyword>
<keyword evidence="8 22" id="KW-0479">Metal-binding</keyword>
<evidence type="ECO:0000256" key="17">
    <source>
        <dbReference type="ARBA" id="ARBA00023065"/>
    </source>
</evidence>
<evidence type="ECO:0000256" key="18">
    <source>
        <dbReference type="ARBA" id="ARBA00023136"/>
    </source>
</evidence>
<dbReference type="PRINTS" id="PR00119">
    <property type="entry name" value="CATATPASE"/>
</dbReference>
<dbReference type="InterPro" id="IPR027256">
    <property type="entry name" value="P-typ_ATPase_IB"/>
</dbReference>
<feature type="transmembrane region" description="Helical" evidence="22">
    <location>
        <begin position="448"/>
        <end position="470"/>
    </location>
</feature>
<dbReference type="NCBIfam" id="TIGR00003">
    <property type="entry name" value="copper ion binding protein"/>
    <property type="match status" value="2"/>
</dbReference>
<feature type="domain" description="HMA" evidence="23">
    <location>
        <begin position="73"/>
        <end position="139"/>
    </location>
</feature>
<evidence type="ECO:0000256" key="12">
    <source>
        <dbReference type="ARBA" id="ARBA00022840"/>
    </source>
</evidence>
<dbReference type="EMBL" id="CP002207">
    <property type="protein sequence ID" value="ADP33864.1"/>
    <property type="molecule type" value="Genomic_DNA"/>
</dbReference>
<dbReference type="InterPro" id="IPR001757">
    <property type="entry name" value="P_typ_ATPase"/>
</dbReference>
<dbReference type="Gene3D" id="3.40.1110.10">
    <property type="entry name" value="Calcium-transporting ATPase, cytoplasmic domain N"/>
    <property type="match status" value="1"/>
</dbReference>
<evidence type="ECO:0000256" key="13">
    <source>
        <dbReference type="ARBA" id="ARBA00022842"/>
    </source>
</evidence>
<evidence type="ECO:0000259" key="23">
    <source>
        <dbReference type="PROSITE" id="PS50846"/>
    </source>
</evidence>
<dbReference type="NCBIfam" id="TIGR01511">
    <property type="entry name" value="ATPase-IB1_Cu"/>
    <property type="match status" value="1"/>
</dbReference>
<feature type="transmembrane region" description="Helical" evidence="22">
    <location>
        <begin position="231"/>
        <end position="249"/>
    </location>
</feature>
<dbReference type="Proteomes" id="UP000006867">
    <property type="component" value="Chromosome"/>
</dbReference>
<dbReference type="SFLD" id="SFLDS00003">
    <property type="entry name" value="Haloacid_Dehalogenase"/>
    <property type="match status" value="1"/>
</dbReference>
<evidence type="ECO:0000256" key="19">
    <source>
        <dbReference type="ARBA" id="ARBA00029719"/>
    </source>
</evidence>
<dbReference type="PROSITE" id="PS00154">
    <property type="entry name" value="ATPASE_E1_E2"/>
    <property type="match status" value="1"/>
</dbReference>
<dbReference type="InterPro" id="IPR036163">
    <property type="entry name" value="HMA_dom_sf"/>
</dbReference>
<dbReference type="PANTHER" id="PTHR43520">
    <property type="entry name" value="ATP7, ISOFORM B"/>
    <property type="match status" value="1"/>
</dbReference>
<dbReference type="Pfam" id="PF00702">
    <property type="entry name" value="Hydrolase"/>
    <property type="match status" value="1"/>
</dbReference>
<evidence type="ECO:0000256" key="16">
    <source>
        <dbReference type="ARBA" id="ARBA00023008"/>
    </source>
</evidence>
<dbReference type="PROSITE" id="PS50846">
    <property type="entry name" value="HMA_2"/>
    <property type="match status" value="2"/>
</dbReference>
<evidence type="ECO:0000256" key="6">
    <source>
        <dbReference type="ARBA" id="ARBA00022553"/>
    </source>
</evidence>
<keyword evidence="5" id="KW-0813">Transport</keyword>
<dbReference type="InterPro" id="IPR023299">
    <property type="entry name" value="ATPase_P-typ_cyto_dom_N"/>
</dbReference>
<dbReference type="PANTHER" id="PTHR43520:SF8">
    <property type="entry name" value="P-TYPE CU(+) TRANSPORTER"/>
    <property type="match status" value="1"/>
</dbReference>
<keyword evidence="16" id="KW-0186">Copper</keyword>
<evidence type="ECO:0000256" key="9">
    <source>
        <dbReference type="ARBA" id="ARBA00022737"/>
    </source>
</evidence>
<evidence type="ECO:0000256" key="3">
    <source>
        <dbReference type="ARBA" id="ARBA00012517"/>
    </source>
</evidence>
<dbReference type="RefSeq" id="WP_003326922.1">
    <property type="nucleotide sequence ID" value="NC_014639.1"/>
</dbReference>
<dbReference type="Gene3D" id="3.30.70.100">
    <property type="match status" value="2"/>
</dbReference>
<evidence type="ECO:0000256" key="11">
    <source>
        <dbReference type="ARBA" id="ARBA00022796"/>
    </source>
</evidence>
<dbReference type="InterPro" id="IPR006121">
    <property type="entry name" value="HMA_dom"/>
</dbReference>
<keyword evidence="11" id="KW-0187">Copper transport</keyword>
<keyword evidence="6" id="KW-0597">Phosphoprotein</keyword>
<feature type="transmembrane region" description="Helical" evidence="22">
    <location>
        <begin position="261"/>
        <end position="279"/>
    </location>
</feature>
<dbReference type="SFLD" id="SFLDF00027">
    <property type="entry name" value="p-type_atpase"/>
    <property type="match status" value="1"/>
</dbReference>